<reference evidence="1" key="1">
    <citation type="submission" date="2020-05" db="EMBL/GenBank/DDBJ databases">
        <title>Large-scale comparative analyses of tick genomes elucidate their genetic diversity and vector capacities.</title>
        <authorList>
            <person name="Jia N."/>
            <person name="Wang J."/>
            <person name="Shi W."/>
            <person name="Du L."/>
            <person name="Sun Y."/>
            <person name="Zhan W."/>
            <person name="Jiang J."/>
            <person name="Wang Q."/>
            <person name="Zhang B."/>
            <person name="Ji P."/>
            <person name="Sakyi L.B."/>
            <person name="Cui X."/>
            <person name="Yuan T."/>
            <person name="Jiang B."/>
            <person name="Yang W."/>
            <person name="Lam T.T.-Y."/>
            <person name="Chang Q."/>
            <person name="Ding S."/>
            <person name="Wang X."/>
            <person name="Zhu J."/>
            <person name="Ruan X."/>
            <person name="Zhao L."/>
            <person name="Wei J."/>
            <person name="Que T."/>
            <person name="Du C."/>
            <person name="Cheng J."/>
            <person name="Dai P."/>
            <person name="Han X."/>
            <person name="Huang E."/>
            <person name="Gao Y."/>
            <person name="Liu J."/>
            <person name="Shao H."/>
            <person name="Ye R."/>
            <person name="Li L."/>
            <person name="Wei W."/>
            <person name="Wang X."/>
            <person name="Wang C."/>
            <person name="Yang T."/>
            <person name="Huo Q."/>
            <person name="Li W."/>
            <person name="Guo W."/>
            <person name="Chen H."/>
            <person name="Zhou L."/>
            <person name="Ni X."/>
            <person name="Tian J."/>
            <person name="Zhou Y."/>
            <person name="Sheng Y."/>
            <person name="Liu T."/>
            <person name="Pan Y."/>
            <person name="Xia L."/>
            <person name="Li J."/>
            <person name="Zhao F."/>
            <person name="Cao W."/>
        </authorList>
    </citation>
    <scope>NUCLEOTIDE SEQUENCE</scope>
    <source>
        <strain evidence="1">Dsil-2018</strain>
    </source>
</reference>
<proteinExistence type="predicted"/>
<dbReference type="EMBL" id="CM023477">
    <property type="protein sequence ID" value="KAH7937313.1"/>
    <property type="molecule type" value="Genomic_DNA"/>
</dbReference>
<keyword evidence="2" id="KW-1185">Reference proteome</keyword>
<evidence type="ECO:0000313" key="1">
    <source>
        <dbReference type="EMBL" id="KAH7937313.1"/>
    </source>
</evidence>
<protein>
    <submittedName>
        <fullName evidence="1">Uncharacterized protein</fullName>
    </submittedName>
</protein>
<sequence>MIQRIPRGRGEPPGQRRKPVAFLMTGLLSSSADYVVNLPDQSLGFILADNGFDVWLGNVRGTTYSRHRRLQKWQKKYWDFSFDEMISYDLPAQIDMILERTQRSSLMYVGWSQGSLIMFGLLSSQPHYNEKVRLFNAIAPVAYLGHMTSDVSEMVPFADFLNGLLQVTLNGAFLAINGPVFQQIKKDECGSKKQSPSCKAAFQLFNGGFPIEMNKTRFPLYMANNPAGSSVRNMYHFAQIIRDNRLQMFDWGRLMNKRIYGQKQPPQYDLTRVTAPVALYWSAGDVLARPMDVRHLERRLPNVVLSYKVPVRGFTHIDFVWSINAKNHLYRKILYMMLEYAQEQQQPPLPSVDRNTVRV</sequence>
<dbReference type="Proteomes" id="UP000821865">
    <property type="component" value="Chromosome 8"/>
</dbReference>
<organism evidence="1 2">
    <name type="scientific">Dermacentor silvarum</name>
    <name type="common">Tick</name>
    <dbReference type="NCBI Taxonomy" id="543639"/>
    <lineage>
        <taxon>Eukaryota</taxon>
        <taxon>Metazoa</taxon>
        <taxon>Ecdysozoa</taxon>
        <taxon>Arthropoda</taxon>
        <taxon>Chelicerata</taxon>
        <taxon>Arachnida</taxon>
        <taxon>Acari</taxon>
        <taxon>Parasitiformes</taxon>
        <taxon>Ixodida</taxon>
        <taxon>Ixodoidea</taxon>
        <taxon>Ixodidae</taxon>
        <taxon>Rhipicephalinae</taxon>
        <taxon>Dermacentor</taxon>
    </lineage>
</organism>
<evidence type="ECO:0000313" key="2">
    <source>
        <dbReference type="Proteomes" id="UP000821865"/>
    </source>
</evidence>
<gene>
    <name evidence="1" type="ORF">HPB49_010484</name>
</gene>
<accession>A0ACB8C8R7</accession>
<name>A0ACB8C8R7_DERSI</name>
<comment type="caution">
    <text evidence="1">The sequence shown here is derived from an EMBL/GenBank/DDBJ whole genome shotgun (WGS) entry which is preliminary data.</text>
</comment>